<evidence type="ECO:0000256" key="2">
    <source>
        <dbReference type="ARBA" id="ARBA00009437"/>
    </source>
</evidence>
<dbReference type="PANTHER" id="PTHR30126:SF39">
    <property type="entry name" value="HTH-TYPE TRANSCRIPTIONAL REGULATOR CYSL"/>
    <property type="match status" value="1"/>
</dbReference>
<protein>
    <recommendedName>
        <fullName evidence="3">Probable RuBisCO transcriptional regulator</fullName>
    </recommendedName>
</protein>
<feature type="region of interest" description="Disordered" evidence="7">
    <location>
        <begin position="432"/>
        <end position="487"/>
    </location>
</feature>
<dbReference type="InterPro" id="IPR036390">
    <property type="entry name" value="WH_DNA-bd_sf"/>
</dbReference>
<comment type="function">
    <text evidence="1">Trans-acting transcriptional regulator of RuBisCO genes (rbcL and rbcS) expression.</text>
</comment>
<dbReference type="InterPro" id="IPR036388">
    <property type="entry name" value="WH-like_DNA-bd_sf"/>
</dbReference>
<dbReference type="SUPFAM" id="SSF53850">
    <property type="entry name" value="Periplasmic binding protein-like II"/>
    <property type="match status" value="2"/>
</dbReference>
<evidence type="ECO:0000256" key="6">
    <source>
        <dbReference type="ARBA" id="ARBA00023163"/>
    </source>
</evidence>
<evidence type="ECO:0000256" key="7">
    <source>
        <dbReference type="SAM" id="MobiDB-lite"/>
    </source>
</evidence>
<dbReference type="SUPFAM" id="SSF46785">
    <property type="entry name" value="Winged helix' DNA-binding domain"/>
    <property type="match status" value="2"/>
</dbReference>
<evidence type="ECO:0000256" key="3">
    <source>
        <dbReference type="ARBA" id="ARBA00018907"/>
    </source>
</evidence>
<evidence type="ECO:0000256" key="5">
    <source>
        <dbReference type="ARBA" id="ARBA00023125"/>
    </source>
</evidence>
<keyword evidence="4" id="KW-0805">Transcription regulation</keyword>
<feature type="domain" description="HTH lysR-type" evidence="8">
    <location>
        <begin position="600"/>
        <end position="657"/>
    </location>
</feature>
<dbReference type="PRINTS" id="PR00039">
    <property type="entry name" value="HTHLYSR"/>
</dbReference>
<dbReference type="Gene3D" id="1.10.10.10">
    <property type="entry name" value="Winged helix-like DNA-binding domain superfamily/Winged helix DNA-binding domain"/>
    <property type="match status" value="2"/>
</dbReference>
<dbReference type="PROSITE" id="PS50931">
    <property type="entry name" value="HTH_LYSR"/>
    <property type="match status" value="1"/>
</dbReference>
<keyword evidence="6" id="KW-0804">Transcription</keyword>
<dbReference type="Gene3D" id="3.40.190.290">
    <property type="match status" value="1"/>
</dbReference>
<feature type="region of interest" description="Disordered" evidence="7">
    <location>
        <begin position="922"/>
        <end position="958"/>
    </location>
</feature>
<feature type="compositionally biased region" description="Basic and acidic residues" evidence="7">
    <location>
        <begin position="933"/>
        <end position="945"/>
    </location>
</feature>
<dbReference type="Gene3D" id="3.40.190.10">
    <property type="entry name" value="Periplasmic binding protein-like II"/>
    <property type="match status" value="2"/>
</dbReference>
<name>A0AAW1TFY1_9CHLO</name>
<dbReference type="Proteomes" id="UP001485043">
    <property type="component" value="Unassembled WGS sequence"/>
</dbReference>
<proteinExistence type="inferred from homology"/>
<evidence type="ECO:0000259" key="8">
    <source>
        <dbReference type="PROSITE" id="PS50931"/>
    </source>
</evidence>
<feature type="region of interest" description="Disordered" evidence="7">
    <location>
        <begin position="543"/>
        <end position="594"/>
    </location>
</feature>
<evidence type="ECO:0000313" key="10">
    <source>
        <dbReference type="Proteomes" id="UP001485043"/>
    </source>
</evidence>
<keyword evidence="5" id="KW-0238">DNA-binding</keyword>
<dbReference type="GO" id="GO:0000976">
    <property type="term" value="F:transcription cis-regulatory region binding"/>
    <property type="evidence" value="ECO:0007669"/>
    <property type="project" value="TreeGrafter"/>
</dbReference>
<comment type="similarity">
    <text evidence="2">Belongs to the LysR transcriptional regulatory family.</text>
</comment>
<reference evidence="9 10" key="1">
    <citation type="journal article" date="2024" name="Nat. Commun.">
        <title>Phylogenomics reveals the evolutionary origins of lichenization in chlorophyte algae.</title>
        <authorList>
            <person name="Puginier C."/>
            <person name="Libourel C."/>
            <person name="Otte J."/>
            <person name="Skaloud P."/>
            <person name="Haon M."/>
            <person name="Grisel S."/>
            <person name="Petersen M."/>
            <person name="Berrin J.G."/>
            <person name="Delaux P.M."/>
            <person name="Dal Grande F."/>
            <person name="Keller J."/>
        </authorList>
    </citation>
    <scope>NUCLEOTIDE SEQUENCE [LARGE SCALE GENOMIC DNA]</scope>
    <source>
        <strain evidence="9 10">SAG 2523</strain>
    </source>
</reference>
<evidence type="ECO:0000313" key="9">
    <source>
        <dbReference type="EMBL" id="KAK9867693.1"/>
    </source>
</evidence>
<dbReference type="AlphaFoldDB" id="A0AAW1TFY1"/>
<dbReference type="Pfam" id="PF00126">
    <property type="entry name" value="HTH_1"/>
    <property type="match status" value="2"/>
</dbReference>
<feature type="compositionally biased region" description="Polar residues" evidence="7">
    <location>
        <begin position="341"/>
        <end position="365"/>
    </location>
</feature>
<accession>A0AAW1TFY1</accession>
<keyword evidence="10" id="KW-1185">Reference proteome</keyword>
<organism evidence="9 10">
    <name type="scientific">Apatococcus fuscideae</name>
    <dbReference type="NCBI Taxonomy" id="2026836"/>
    <lineage>
        <taxon>Eukaryota</taxon>
        <taxon>Viridiplantae</taxon>
        <taxon>Chlorophyta</taxon>
        <taxon>core chlorophytes</taxon>
        <taxon>Trebouxiophyceae</taxon>
        <taxon>Chlorellales</taxon>
        <taxon>Chlorellaceae</taxon>
        <taxon>Apatococcus</taxon>
    </lineage>
</organism>
<dbReference type="EMBL" id="JALJOV010000070">
    <property type="protein sequence ID" value="KAK9867693.1"/>
    <property type="molecule type" value="Genomic_DNA"/>
</dbReference>
<sequence>MLLPTRPAYSRGECLSALSQHHLLRTTPAPSQLVSTAHFLLYPLAVACADCIDAAAEQLGLSKRSVHGQLAKLEEMVGLQLLKKGPNKSGSVELTGSGELLLRFCGAIHSLAADLQTAAAESHATYPGRITVSTTDFLGKCTILQLLERIAQQMPDVSLTLKVDTGQACCEAVRDSSCDLALTQGISPQSFSDLQVLPCNQQEIVLVVKPNHPLDSQEPVNIQTLRTIPFISLRSSYAAMAIQPLLQDTLSWDALHSRMELESVEATVRAVELGLGAAFLPRIAVQRELDRGNLAAVPLDFPNPLSSHISAVLNPAKYRPRAVQLLLHNLCPAAFPEPVNASNGSETTTTPAASAQQNGSSPSKEVSQDDTAHSGAEAAAAAASLGAASGAAKGTSSKLGMIAGAIAGAASGAAASTAAVMSAGNGLPGDLFFSSTKHSNGKKPPGPAHGSDAGAPQQSQPHTNGANGHRLLGRSGPESRSHYEQRSMAHATAGVYNSLDGEHRSAAIEGQTGEHMRAEAGMREFRDLGQTAWPGLSEVLAVQSSETEVQPQPQPQPQRAGCFIPDWTFSQAPSNGSSEDSGSEEGGSSGTENSRFRIPFTLMQLAVFQTVARTGSLTGAANTLSISQPAVSKSLSHLEQGLGCVLLARSGARAGGGSKGRQQQGWLTGEGQALLPFCERLLGAAGEARKALAVQAAGQTGVISLGASQTIGTYVLPRLIAAFRHRHPQVTVSVQVEASRKLCSRVAKGEVDAALIGGEVPIEIRHVLRTDVFAEDELVLIVPRGHRLAGRGLVDKEELYSLRFLSMNTGSSVMKNQEAMLRQQGVSWGRCTVDMELNSVEAIKTAVQCGLGAAFVSACAIQKELDLGLVARVDIAGVRLARGVLLVSNPHRAQPHATLQFLQDVFGLKPRAKAALLAGRASSAGSIPWRRSVPAERPWDARRAPESTPDANASDDED</sequence>
<gene>
    <name evidence="9" type="ORF">WJX84_007850</name>
</gene>
<evidence type="ECO:0000256" key="1">
    <source>
        <dbReference type="ARBA" id="ARBA00003782"/>
    </source>
</evidence>
<evidence type="ECO:0000256" key="4">
    <source>
        <dbReference type="ARBA" id="ARBA00023015"/>
    </source>
</evidence>
<dbReference type="Pfam" id="PF03466">
    <property type="entry name" value="LysR_substrate"/>
    <property type="match status" value="2"/>
</dbReference>
<dbReference type="GO" id="GO:0003700">
    <property type="term" value="F:DNA-binding transcription factor activity"/>
    <property type="evidence" value="ECO:0007669"/>
    <property type="project" value="InterPro"/>
</dbReference>
<dbReference type="InterPro" id="IPR000847">
    <property type="entry name" value="LysR_HTH_N"/>
</dbReference>
<feature type="compositionally biased region" description="Basic and acidic residues" evidence="7">
    <location>
        <begin position="477"/>
        <end position="487"/>
    </location>
</feature>
<dbReference type="InterPro" id="IPR005119">
    <property type="entry name" value="LysR_subst-bd"/>
</dbReference>
<dbReference type="PANTHER" id="PTHR30126">
    <property type="entry name" value="HTH-TYPE TRANSCRIPTIONAL REGULATOR"/>
    <property type="match status" value="1"/>
</dbReference>
<feature type="region of interest" description="Disordered" evidence="7">
    <location>
        <begin position="341"/>
        <end position="375"/>
    </location>
</feature>
<feature type="compositionally biased region" description="Polar residues" evidence="7">
    <location>
        <begin position="456"/>
        <end position="466"/>
    </location>
</feature>
<comment type="caution">
    <text evidence="9">The sequence shown here is derived from an EMBL/GenBank/DDBJ whole genome shotgun (WGS) entry which is preliminary data.</text>
</comment>